<name>A0ABT9AZP8_9GAMM</name>
<dbReference type="Proteomes" id="UP001176478">
    <property type="component" value="Unassembled WGS sequence"/>
</dbReference>
<feature type="domain" description="Baseplate protein J-like barrel" evidence="1">
    <location>
        <begin position="100"/>
        <end position="177"/>
    </location>
</feature>
<organism evidence="2 3">
    <name type="scientific">Providencia huashanensis</name>
    <dbReference type="NCBI Taxonomy" id="3037798"/>
    <lineage>
        <taxon>Bacteria</taxon>
        <taxon>Pseudomonadati</taxon>
        <taxon>Pseudomonadota</taxon>
        <taxon>Gammaproteobacteria</taxon>
        <taxon>Enterobacterales</taxon>
        <taxon>Morganellaceae</taxon>
        <taxon>Providencia</taxon>
    </lineage>
</organism>
<reference evidence="2" key="2">
    <citation type="journal article" date="2024" name="Int. J. Antimicrob. Agents">
        <title>Identification of a novel Providencia species showing multi-drug-resistant in three patients with hospital-acquired infection.</title>
        <authorList>
            <person name="Yang W."/>
            <person name="Chen J."/>
            <person name="Yang F."/>
            <person name="Ji P."/>
            <person name="Shen S."/>
            <person name="Yin D."/>
            <person name="Hu F."/>
        </authorList>
    </citation>
    <scope>NUCLEOTIDE SEQUENCE</scope>
    <source>
        <strain evidence="2">CRE-138-0111</strain>
    </source>
</reference>
<sequence length="408" mass="44510">MADYQYLTSQGVIVPDTSTLRDDVENEFKSVFGQQLDVNPETPQGALITMEVENRDAVVRNNAELANQINPDLAGGIFLDAIWALMGGQRFDATHSFLSQVKFTGIADTIIPKGSQAATLNGDLFETTKTLIIGKDGSVTGDMRAIETGAIECGVGQLNKVASSVLGWETVHNPSNAVLGRDAESDLQSRRRRKQTLAKNTVSVGEAITSALYELEGVRSLSYRENYTDQPMMFDGITLVPHSIYVCVEGGDKEAIARSLLRTKTLGAAFNGSEEVEVLEIISGQIYPVKFDRAKEIVLFCRVTVKKATVDAQTIIPAAVESWANGDIDGEGGLVVGRDVSPFEISAGINAVEPRLFITRVELSTDGKAWSSNNYEIKMNEVARLKRSAVQVVLVWAKFNHLIFILIY</sequence>
<protein>
    <submittedName>
        <fullName evidence="2">Baseplate J/gp47 family protein</fullName>
    </submittedName>
</protein>
<evidence type="ECO:0000259" key="1">
    <source>
        <dbReference type="Pfam" id="PF04865"/>
    </source>
</evidence>
<dbReference type="EMBL" id="JAUQTG010000021">
    <property type="protein sequence ID" value="MDO7858845.1"/>
    <property type="molecule type" value="Genomic_DNA"/>
</dbReference>
<gene>
    <name evidence="2" type="ORF">Q5E86_21385</name>
</gene>
<evidence type="ECO:0000313" key="3">
    <source>
        <dbReference type="Proteomes" id="UP001176478"/>
    </source>
</evidence>
<proteinExistence type="predicted"/>
<comment type="caution">
    <text evidence="2">The sequence shown here is derived from an EMBL/GenBank/DDBJ whole genome shotgun (WGS) entry which is preliminary data.</text>
</comment>
<accession>A0ABT9AZP8</accession>
<reference evidence="2" key="1">
    <citation type="submission" date="2023-07" db="EMBL/GenBank/DDBJ databases">
        <authorList>
            <person name="Yang W."/>
            <person name="Chen J."/>
            <person name="Ji P."/>
            <person name="Hu F."/>
        </authorList>
    </citation>
    <scope>NUCLEOTIDE SEQUENCE</scope>
    <source>
        <strain evidence="2">CRE-138-0111</strain>
    </source>
</reference>
<keyword evidence="3" id="KW-1185">Reference proteome</keyword>
<evidence type="ECO:0000313" key="2">
    <source>
        <dbReference type="EMBL" id="MDO7858845.1"/>
    </source>
</evidence>
<dbReference type="InterPro" id="IPR006949">
    <property type="entry name" value="Barrel_Baseplate_J-like"/>
</dbReference>
<dbReference type="Pfam" id="PF04865">
    <property type="entry name" value="Baseplate_J"/>
    <property type="match status" value="1"/>
</dbReference>